<keyword evidence="5" id="KW-1185">Reference proteome</keyword>
<dbReference type="PANTHER" id="PTHR43057:SF1">
    <property type="entry name" value="ARSENICAL-RESISTANCE PROTEIN 3"/>
    <property type="match status" value="1"/>
</dbReference>
<reference evidence="4 5" key="1">
    <citation type="submission" date="2024-07" db="EMBL/GenBank/DDBJ databases">
        <title>Section-level genome sequencing and comparative genomics of Aspergillus sections Usti and Cavernicolus.</title>
        <authorList>
            <consortium name="Lawrence Berkeley National Laboratory"/>
            <person name="Nybo J.L."/>
            <person name="Vesth T.C."/>
            <person name="Theobald S."/>
            <person name="Frisvad J.C."/>
            <person name="Larsen T.O."/>
            <person name="Kjaerboelling I."/>
            <person name="Rothschild-Mancinelli K."/>
            <person name="Lyhne E.K."/>
            <person name="Kogle M.E."/>
            <person name="Barry K."/>
            <person name="Clum A."/>
            <person name="Na H."/>
            <person name="Ledsgaard L."/>
            <person name="Lin J."/>
            <person name="Lipzen A."/>
            <person name="Kuo A."/>
            <person name="Riley R."/>
            <person name="Mondo S."/>
            <person name="LaButti K."/>
            <person name="Haridas S."/>
            <person name="Pangalinan J."/>
            <person name="Salamov A.A."/>
            <person name="Simmons B.A."/>
            <person name="Magnuson J.K."/>
            <person name="Chen J."/>
            <person name="Drula E."/>
            <person name="Henrissat B."/>
            <person name="Wiebenga A."/>
            <person name="Lubbers R.J."/>
            <person name="Gomes A.C."/>
            <person name="Makela M.R."/>
            <person name="Stajich J."/>
            <person name="Grigoriev I.V."/>
            <person name="Mortensen U.H."/>
            <person name="De vries R.P."/>
            <person name="Baker S.E."/>
            <person name="Andersen M.R."/>
        </authorList>
    </citation>
    <scope>NUCLEOTIDE SEQUENCE [LARGE SCALE GENOMIC DNA]</scope>
    <source>
        <strain evidence="4 5">CBS 600.67</strain>
    </source>
</reference>
<keyword evidence="3" id="KW-0812">Transmembrane</keyword>
<dbReference type="PANTHER" id="PTHR43057">
    <property type="entry name" value="ARSENITE EFFLUX TRANSPORTER"/>
    <property type="match status" value="1"/>
</dbReference>
<keyword evidence="1" id="KW-0813">Transport</keyword>
<accession>A0ABR4HBT9</accession>
<evidence type="ECO:0000256" key="3">
    <source>
        <dbReference type="SAM" id="Phobius"/>
    </source>
</evidence>
<dbReference type="EMBL" id="JBFXLS010000160">
    <property type="protein sequence ID" value="KAL2812890.1"/>
    <property type="molecule type" value="Genomic_DNA"/>
</dbReference>
<feature type="region of interest" description="Disordered" evidence="2">
    <location>
        <begin position="1"/>
        <end position="20"/>
    </location>
</feature>
<feature type="transmembrane region" description="Helical" evidence="3">
    <location>
        <begin position="67"/>
        <end position="86"/>
    </location>
</feature>
<keyword evidence="3" id="KW-0472">Membrane</keyword>
<evidence type="ECO:0000313" key="5">
    <source>
        <dbReference type="Proteomes" id="UP001610335"/>
    </source>
</evidence>
<organism evidence="4 5">
    <name type="scientific">Aspergillus cavernicola</name>
    <dbReference type="NCBI Taxonomy" id="176166"/>
    <lineage>
        <taxon>Eukaryota</taxon>
        <taxon>Fungi</taxon>
        <taxon>Dikarya</taxon>
        <taxon>Ascomycota</taxon>
        <taxon>Pezizomycotina</taxon>
        <taxon>Eurotiomycetes</taxon>
        <taxon>Eurotiomycetidae</taxon>
        <taxon>Eurotiales</taxon>
        <taxon>Aspergillaceae</taxon>
        <taxon>Aspergillus</taxon>
        <taxon>Aspergillus subgen. Nidulantes</taxon>
    </lineage>
</organism>
<evidence type="ECO:0000313" key="4">
    <source>
        <dbReference type="EMBL" id="KAL2812890.1"/>
    </source>
</evidence>
<dbReference type="Proteomes" id="UP001610335">
    <property type="component" value="Unassembled WGS sequence"/>
</dbReference>
<keyword evidence="3" id="KW-1133">Transmembrane helix</keyword>
<dbReference type="InterPro" id="IPR004706">
    <property type="entry name" value="Arsenical-R_Acr3"/>
</dbReference>
<gene>
    <name evidence="4" type="ORF">BDW59DRAFT_167692</name>
</gene>
<dbReference type="InterPro" id="IPR038770">
    <property type="entry name" value="Na+/solute_symporter_sf"/>
</dbReference>
<dbReference type="Gene3D" id="1.20.1530.20">
    <property type="match status" value="1"/>
</dbReference>
<sequence length="150" mass="16696">MDSIETRAQPTPQSFPTSTRAQYVEKPGDSDALEKKQSAFKDLGILDRFLVIWVFLAMEMDQVFLKWLSPWSLIGLLFMILVLSAFDRDFSTIFFATFFVAYKLGFGYRLAATQSFTAASNNFELAIVVSVATFGANSTPDSGIYCGPVD</sequence>
<evidence type="ECO:0000256" key="1">
    <source>
        <dbReference type="ARBA" id="ARBA00022448"/>
    </source>
</evidence>
<evidence type="ECO:0000256" key="2">
    <source>
        <dbReference type="SAM" id="MobiDB-lite"/>
    </source>
</evidence>
<comment type="caution">
    <text evidence="4">The sequence shown here is derived from an EMBL/GenBank/DDBJ whole genome shotgun (WGS) entry which is preliminary data.</text>
</comment>
<feature type="transmembrane region" description="Helical" evidence="3">
    <location>
        <begin position="92"/>
        <end position="111"/>
    </location>
</feature>
<protein>
    <submittedName>
        <fullName evidence="4">Uncharacterized protein</fullName>
    </submittedName>
</protein>
<name>A0ABR4HBT9_9EURO</name>
<proteinExistence type="predicted"/>